<sequence>MSHAHAWQLMPDFEKFNAVFGSLDNVFELKGEIVTQDKLSEVICVEVDGRRFYVKRYHRAGKGLKQFLGRSRIKSEWLNLLLFTKLGIPTAPVVAYGECRALGIFKRGALVTEEIAQTQDLAELARNNDARLGRGDWAKAISQQIADALRQMHQRQFVHNDYKWRNLLVDDKDRVYLIDCPLGAFWPKPIFLRRRFKDFKALDRVAKYKLRATQRLRFYLQYAQKTRLEPQDKQFLRQLLGKAERRISSFSPERTSRQA</sequence>
<dbReference type="InterPro" id="IPR008271">
    <property type="entry name" value="Ser/Thr_kinase_AS"/>
</dbReference>
<dbReference type="STRING" id="1286106.MPL1_03273"/>
<dbReference type="GO" id="GO:0004672">
    <property type="term" value="F:protein kinase activity"/>
    <property type="evidence" value="ECO:0007669"/>
    <property type="project" value="InterPro"/>
</dbReference>
<dbReference type="EMBL" id="APHR01000015">
    <property type="protein sequence ID" value="EMR13706.1"/>
    <property type="molecule type" value="Genomic_DNA"/>
</dbReference>
<proteinExistence type="predicted"/>
<dbReference type="PROSITE" id="PS00108">
    <property type="entry name" value="PROTEIN_KINASE_ST"/>
    <property type="match status" value="1"/>
</dbReference>
<evidence type="ECO:0000313" key="2">
    <source>
        <dbReference type="Proteomes" id="UP000012019"/>
    </source>
</evidence>
<keyword evidence="2" id="KW-1185">Reference proteome</keyword>
<dbReference type="Proteomes" id="UP000012019">
    <property type="component" value="Unassembled WGS sequence"/>
</dbReference>
<name>M7P2H3_9GAMM</name>
<keyword evidence="1" id="KW-0808">Transferase</keyword>
<accession>M7P2H3</accession>
<gene>
    <name evidence="1" type="ORF">MPL1_03273</name>
</gene>
<comment type="caution">
    <text evidence="1">The sequence shown here is derived from an EMBL/GenBank/DDBJ whole genome shotgun (WGS) entry which is preliminary data.</text>
</comment>
<dbReference type="Pfam" id="PF06293">
    <property type="entry name" value="Kdo"/>
    <property type="match status" value="1"/>
</dbReference>
<dbReference type="InterPro" id="IPR011009">
    <property type="entry name" value="Kinase-like_dom_sf"/>
</dbReference>
<dbReference type="RefSeq" id="WP_009725687.1">
    <property type="nucleotide sequence ID" value="NZ_APHR01000015.1"/>
</dbReference>
<evidence type="ECO:0000313" key="1">
    <source>
        <dbReference type="EMBL" id="EMR13706.1"/>
    </source>
</evidence>
<keyword evidence="1" id="KW-0418">Kinase</keyword>
<dbReference type="eggNOG" id="COG0515">
    <property type="taxonomic scope" value="Bacteria"/>
</dbReference>
<protein>
    <submittedName>
        <fullName evidence="1">Lipopolysaccharide kinase</fullName>
    </submittedName>
</protein>
<reference evidence="1 2" key="1">
    <citation type="journal article" date="2013" name="Genome Announc.">
        <title>Draft Genome Sequence of Methylophaga lonarensis MPLT, a Haloalkaliphilic (Non-Methane-Utilizing) Methylotroph.</title>
        <authorList>
            <person name="Shetty S.A."/>
            <person name="Marathe N.P."/>
            <person name="Munot H."/>
            <person name="Antony C.P."/>
            <person name="Dhotre D.P."/>
            <person name="Murrell J.C."/>
            <person name="Shouche Y.S."/>
        </authorList>
    </citation>
    <scope>NUCLEOTIDE SEQUENCE [LARGE SCALE GENOMIC DNA]</scope>
    <source>
        <strain evidence="1 2">MPL</strain>
    </source>
</reference>
<dbReference type="AlphaFoldDB" id="M7P2H3"/>
<dbReference type="SUPFAM" id="SSF56112">
    <property type="entry name" value="Protein kinase-like (PK-like)"/>
    <property type="match status" value="1"/>
</dbReference>
<dbReference type="Gene3D" id="1.10.510.10">
    <property type="entry name" value="Transferase(Phosphotransferase) domain 1"/>
    <property type="match status" value="1"/>
</dbReference>
<dbReference type="PATRIC" id="fig|1286106.3.peg.652"/>
<organism evidence="1 2">
    <name type="scientific">Methylophaga lonarensis MPL</name>
    <dbReference type="NCBI Taxonomy" id="1286106"/>
    <lineage>
        <taxon>Bacteria</taxon>
        <taxon>Pseudomonadati</taxon>
        <taxon>Pseudomonadota</taxon>
        <taxon>Gammaproteobacteria</taxon>
        <taxon>Thiotrichales</taxon>
        <taxon>Piscirickettsiaceae</taxon>
        <taxon>Methylophaga</taxon>
    </lineage>
</organism>